<dbReference type="GO" id="GO:0005634">
    <property type="term" value="C:nucleus"/>
    <property type="evidence" value="ECO:0007669"/>
    <property type="project" value="TreeGrafter"/>
</dbReference>
<accession>A0A1Y2B911</accession>
<feature type="compositionally biased region" description="Low complexity" evidence="6">
    <location>
        <begin position="10"/>
        <end position="30"/>
    </location>
</feature>
<organism evidence="8 9">
    <name type="scientific">Rhizoclosmatium globosum</name>
    <dbReference type="NCBI Taxonomy" id="329046"/>
    <lineage>
        <taxon>Eukaryota</taxon>
        <taxon>Fungi</taxon>
        <taxon>Fungi incertae sedis</taxon>
        <taxon>Chytridiomycota</taxon>
        <taxon>Chytridiomycota incertae sedis</taxon>
        <taxon>Chytridiomycetes</taxon>
        <taxon>Chytridiales</taxon>
        <taxon>Chytriomycetaceae</taxon>
        <taxon>Rhizoclosmatium</taxon>
    </lineage>
</organism>
<dbReference type="SUPFAM" id="SSF52540">
    <property type="entry name" value="P-loop containing nucleoside triphosphate hydrolases"/>
    <property type="match status" value="1"/>
</dbReference>
<evidence type="ECO:0000313" key="9">
    <source>
        <dbReference type="Proteomes" id="UP000193642"/>
    </source>
</evidence>
<dbReference type="PANTHER" id="PTHR11361:SF21">
    <property type="entry name" value="MUTS PROTEIN HOMOLOG 4"/>
    <property type="match status" value="1"/>
</dbReference>
<keyword evidence="9" id="KW-1185">Reference proteome</keyword>
<name>A0A1Y2B911_9FUNG</name>
<dbReference type="GO" id="GO:0005524">
    <property type="term" value="F:ATP binding"/>
    <property type="evidence" value="ECO:0007669"/>
    <property type="project" value="UniProtKB-KW"/>
</dbReference>
<protein>
    <recommendedName>
        <fullName evidence="7">DNA mismatch repair proteins mutS family domain-containing protein</fullName>
    </recommendedName>
</protein>
<dbReference type="OrthoDB" id="276261at2759"/>
<reference evidence="8 9" key="1">
    <citation type="submission" date="2016-07" db="EMBL/GenBank/DDBJ databases">
        <title>Pervasive Adenine N6-methylation of Active Genes in Fungi.</title>
        <authorList>
            <consortium name="DOE Joint Genome Institute"/>
            <person name="Mondo S.J."/>
            <person name="Dannebaum R.O."/>
            <person name="Kuo R.C."/>
            <person name="Labutti K."/>
            <person name="Haridas S."/>
            <person name="Kuo A."/>
            <person name="Salamov A."/>
            <person name="Ahrendt S.R."/>
            <person name="Lipzen A."/>
            <person name="Sullivan W."/>
            <person name="Andreopoulos W.B."/>
            <person name="Clum A."/>
            <person name="Lindquist E."/>
            <person name="Daum C."/>
            <person name="Ramamoorthy G.K."/>
            <person name="Gryganskyi A."/>
            <person name="Culley D."/>
            <person name="Magnuson J.K."/>
            <person name="James T.Y."/>
            <person name="O'Malley M.A."/>
            <person name="Stajich J.E."/>
            <person name="Spatafora J.W."/>
            <person name="Visel A."/>
            <person name="Grigoriev I.V."/>
        </authorList>
    </citation>
    <scope>NUCLEOTIDE SEQUENCE [LARGE SCALE GENOMIC DNA]</scope>
    <source>
        <strain evidence="8 9">JEL800</strain>
    </source>
</reference>
<keyword evidence="4" id="KW-0238">DNA-binding</keyword>
<evidence type="ECO:0000256" key="6">
    <source>
        <dbReference type="SAM" id="MobiDB-lite"/>
    </source>
</evidence>
<keyword evidence="2" id="KW-0547">Nucleotide-binding</keyword>
<evidence type="ECO:0000259" key="7">
    <source>
        <dbReference type="PROSITE" id="PS00486"/>
    </source>
</evidence>
<dbReference type="InterPro" id="IPR027417">
    <property type="entry name" value="P-loop_NTPase"/>
</dbReference>
<feature type="region of interest" description="Disordered" evidence="6">
    <location>
        <begin position="1"/>
        <end position="31"/>
    </location>
</feature>
<dbReference type="GO" id="GO:0030983">
    <property type="term" value="F:mismatched DNA binding"/>
    <property type="evidence" value="ECO:0007669"/>
    <property type="project" value="InterPro"/>
</dbReference>
<dbReference type="PIRSF" id="PIRSF005813">
    <property type="entry name" value="MSH2"/>
    <property type="match status" value="1"/>
</dbReference>
<proteinExistence type="inferred from homology"/>
<dbReference type="Pfam" id="PF05192">
    <property type="entry name" value="MutS_III"/>
    <property type="match status" value="1"/>
</dbReference>
<dbReference type="GO" id="GO:0140664">
    <property type="term" value="F:ATP-dependent DNA damage sensor activity"/>
    <property type="evidence" value="ECO:0007669"/>
    <property type="project" value="InterPro"/>
</dbReference>
<dbReference type="InterPro" id="IPR045076">
    <property type="entry name" value="MutS"/>
</dbReference>
<dbReference type="Gene3D" id="1.10.1420.10">
    <property type="match status" value="2"/>
</dbReference>
<gene>
    <name evidence="8" type="ORF">BCR33DRAFT_759378</name>
</gene>
<dbReference type="Gene3D" id="3.30.420.110">
    <property type="entry name" value="MutS, connector domain"/>
    <property type="match status" value="1"/>
</dbReference>
<dbReference type="InterPro" id="IPR036187">
    <property type="entry name" value="DNA_mismatch_repair_MutS_sf"/>
</dbReference>
<evidence type="ECO:0000256" key="3">
    <source>
        <dbReference type="ARBA" id="ARBA00022840"/>
    </source>
</evidence>
<dbReference type="Proteomes" id="UP000193642">
    <property type="component" value="Unassembled WGS sequence"/>
</dbReference>
<evidence type="ECO:0000256" key="4">
    <source>
        <dbReference type="ARBA" id="ARBA00023125"/>
    </source>
</evidence>
<dbReference type="EMBL" id="MCGO01000079">
    <property type="protein sequence ID" value="ORY31176.1"/>
    <property type="molecule type" value="Genomic_DNA"/>
</dbReference>
<comment type="caution">
    <text evidence="8">The sequence shown here is derived from an EMBL/GenBank/DDBJ whole genome shotgun (WGS) entry which is preliminary data.</text>
</comment>
<dbReference type="InterPro" id="IPR007696">
    <property type="entry name" value="DNA_mismatch_repair_MutS_core"/>
</dbReference>
<evidence type="ECO:0000256" key="5">
    <source>
        <dbReference type="ARBA" id="ARBA00023254"/>
    </source>
</evidence>
<dbReference type="PROSITE" id="PS00486">
    <property type="entry name" value="DNA_MISMATCH_REPAIR_2"/>
    <property type="match status" value="1"/>
</dbReference>
<dbReference type="InterPro" id="IPR036678">
    <property type="entry name" value="MutS_con_dom_sf"/>
</dbReference>
<dbReference type="SUPFAM" id="SSF48334">
    <property type="entry name" value="DNA repair protein MutS, domain III"/>
    <property type="match status" value="1"/>
</dbReference>
<dbReference type="PANTHER" id="PTHR11361">
    <property type="entry name" value="DNA MISMATCH REPAIR PROTEIN MUTS FAMILY MEMBER"/>
    <property type="match status" value="1"/>
</dbReference>
<sequence>MARPPRRRPSTSTSTTTATTTSNTSSVFSSHAAQVQVRPSTAASAATTTSMRDVVAAVSEGRGVSAEVAVVCFDKAAAEISISQFADGALYGKTLQQLSLVDPSEILVSQTAMEPVKSRLVEILEANFGQQALVPVNRSYFNQSRGLQNIQDFSWDETIIPGLSNKLYYATSCVAAILTFIEERDDITFYRRSLKFKFFSADGTMSIDHITARNLELIFNLQTNKTMNSLFGILSASCQTSMGSRLVRMNVLQPLNDLETIEARLDAVQALKENPHALSGIRTCLKESVDMDSLITSLLYRPKKHSTKVTETHITALILLKHVLSKWITSLHDTIVDLPTPLLELIASNLSNENLARLLSLINERINEDIVWQKSAQGMRNQRCYAIKAGWNGLLDVARQTYRESTNDVYELVASYTTRYGYPLKTNFTNTQGYTLKVSVSDLEASENPGQLPIEFINVIKSKKTISFTTLPLLGLNDRINESLMEVYLMSDRMIGELVGEVTQFAGSLYKISESIALLDMLSAFAFDADQNEYVRPEFTETYAVKGGRHPVKALISSTTGSTYIPNDIYCCAGSNVQIISGPNMSGKTTYLKMTGSFVAAEYASIRLQGQVFSRIGCDCVVEASASSFMSEMREAAFILQNVCDNSLVVIDELGRGTSHTDGVALSITITEELANTNAFLFLATHFTEVGAVLSSTFSNVVKLHLQVQYKYHIQDGTPTFENYGLTIARIVQFPDETISLALRVSDLLVLRSKDVTARRRGDAEEEARLVARGEERLYHRLVQVRLNSRLEEGRLREYLKGLQAEVV</sequence>
<dbReference type="AlphaFoldDB" id="A0A1Y2B911"/>
<dbReference type="InterPro" id="IPR011184">
    <property type="entry name" value="DNA_mismatch_repair_Msh2"/>
</dbReference>
<dbReference type="InterPro" id="IPR007861">
    <property type="entry name" value="DNA_mismatch_repair_MutS_clamp"/>
</dbReference>
<dbReference type="GO" id="GO:0006298">
    <property type="term" value="P:mismatch repair"/>
    <property type="evidence" value="ECO:0007669"/>
    <property type="project" value="InterPro"/>
</dbReference>
<dbReference type="Gene3D" id="3.40.50.300">
    <property type="entry name" value="P-loop containing nucleotide triphosphate hydrolases"/>
    <property type="match status" value="1"/>
</dbReference>
<dbReference type="InterPro" id="IPR000432">
    <property type="entry name" value="DNA_mismatch_repair_MutS_C"/>
</dbReference>
<dbReference type="Pfam" id="PF05190">
    <property type="entry name" value="MutS_IV"/>
    <property type="match status" value="1"/>
</dbReference>
<evidence type="ECO:0000256" key="1">
    <source>
        <dbReference type="ARBA" id="ARBA00006271"/>
    </source>
</evidence>
<evidence type="ECO:0000256" key="2">
    <source>
        <dbReference type="ARBA" id="ARBA00022741"/>
    </source>
</evidence>
<dbReference type="STRING" id="329046.A0A1Y2B911"/>
<comment type="similarity">
    <text evidence="1">Belongs to the DNA mismatch repair MutS family.</text>
</comment>
<dbReference type="GO" id="GO:0007131">
    <property type="term" value="P:reciprocal meiotic recombination"/>
    <property type="evidence" value="ECO:0007669"/>
    <property type="project" value="TreeGrafter"/>
</dbReference>
<keyword evidence="3" id="KW-0067">ATP-binding</keyword>
<dbReference type="SUPFAM" id="SSF53150">
    <property type="entry name" value="DNA repair protein MutS, domain II"/>
    <property type="match status" value="1"/>
</dbReference>
<feature type="domain" description="DNA mismatch repair proteins mutS family" evidence="7">
    <location>
        <begin position="647"/>
        <end position="663"/>
    </location>
</feature>
<dbReference type="Pfam" id="PF00488">
    <property type="entry name" value="MutS_V"/>
    <property type="match status" value="1"/>
</dbReference>
<evidence type="ECO:0000313" key="8">
    <source>
        <dbReference type="EMBL" id="ORY31176.1"/>
    </source>
</evidence>
<keyword evidence="5" id="KW-0469">Meiosis</keyword>
<dbReference type="SMART" id="SM00533">
    <property type="entry name" value="MUTSd"/>
    <property type="match status" value="1"/>
</dbReference>
<dbReference type="SMART" id="SM00534">
    <property type="entry name" value="MUTSac"/>
    <property type="match status" value="1"/>
</dbReference>